<feature type="region of interest" description="Disordered" evidence="2">
    <location>
        <begin position="166"/>
        <end position="198"/>
    </location>
</feature>
<dbReference type="EMBL" id="RSCE01000011">
    <property type="protein sequence ID" value="RSH78979.1"/>
    <property type="molecule type" value="Genomic_DNA"/>
</dbReference>
<gene>
    <name evidence="3" type="ORF">EHS24_001905</name>
</gene>
<evidence type="ECO:0000256" key="2">
    <source>
        <dbReference type="SAM" id="MobiDB-lite"/>
    </source>
</evidence>
<reference evidence="3 4" key="1">
    <citation type="submission" date="2018-11" db="EMBL/GenBank/DDBJ databases">
        <title>Genome sequence of Apiotrichum porosum DSM 27194.</title>
        <authorList>
            <person name="Aliyu H."/>
            <person name="Gorte O."/>
            <person name="Ochsenreither K."/>
        </authorList>
    </citation>
    <scope>NUCLEOTIDE SEQUENCE [LARGE SCALE GENOMIC DNA]</scope>
    <source>
        <strain evidence="3 4">DSM 27194</strain>
    </source>
</reference>
<feature type="compositionally biased region" description="Polar residues" evidence="2">
    <location>
        <begin position="20"/>
        <end position="33"/>
    </location>
</feature>
<evidence type="ECO:0000313" key="3">
    <source>
        <dbReference type="EMBL" id="RSH78979.1"/>
    </source>
</evidence>
<evidence type="ECO:0000256" key="1">
    <source>
        <dbReference type="SAM" id="Coils"/>
    </source>
</evidence>
<organism evidence="3 4">
    <name type="scientific">Apiotrichum porosum</name>
    <dbReference type="NCBI Taxonomy" id="105984"/>
    <lineage>
        <taxon>Eukaryota</taxon>
        <taxon>Fungi</taxon>
        <taxon>Dikarya</taxon>
        <taxon>Basidiomycota</taxon>
        <taxon>Agaricomycotina</taxon>
        <taxon>Tremellomycetes</taxon>
        <taxon>Trichosporonales</taxon>
        <taxon>Trichosporonaceae</taxon>
        <taxon>Apiotrichum</taxon>
    </lineage>
</organism>
<dbReference type="AlphaFoldDB" id="A0A427XJA6"/>
<keyword evidence="4" id="KW-1185">Reference proteome</keyword>
<feature type="compositionally biased region" description="Basic and acidic residues" evidence="2">
    <location>
        <begin position="1"/>
        <end position="17"/>
    </location>
</feature>
<protein>
    <submittedName>
        <fullName evidence="3">Uncharacterized protein</fullName>
    </submittedName>
</protein>
<dbReference type="RefSeq" id="XP_028474126.1">
    <property type="nucleotide sequence ID" value="XM_028617663.1"/>
</dbReference>
<accession>A0A427XJA6</accession>
<feature type="coiled-coil region" evidence="1">
    <location>
        <begin position="198"/>
        <end position="225"/>
    </location>
</feature>
<feature type="region of interest" description="Disordered" evidence="2">
    <location>
        <begin position="1"/>
        <end position="33"/>
    </location>
</feature>
<comment type="caution">
    <text evidence="3">The sequence shown here is derived from an EMBL/GenBank/DDBJ whole genome shotgun (WGS) entry which is preliminary data.</text>
</comment>
<proteinExistence type="predicted"/>
<keyword evidence="1" id="KW-0175">Coiled coil</keyword>
<dbReference type="Proteomes" id="UP000279236">
    <property type="component" value="Unassembled WGS sequence"/>
</dbReference>
<dbReference type="GeneID" id="39586448"/>
<evidence type="ECO:0000313" key="4">
    <source>
        <dbReference type="Proteomes" id="UP000279236"/>
    </source>
</evidence>
<sequence>MAKRSAEEPLESDRVPLAERTSNQTGASMNNSNAPAGVFGAFPVAGSASASAFRGHAGGSAFAQQGVTTPSVACASAPTAASIFSTAGVPTNLFGPNGVAATLASGENAVSTPGGRSWGTASTGSVGSAFNTPSVVVTNALGEVAPILNGTSTSWSSPSGFASLSSSTSSIQSSQTSSGYSTSATTPPSTAPSTPKTAQQYELELKQLQDSLNSTLELARSAEADWLNQKAQLMNEVTRLNALVAQPTVQPQQALVSQPLAQQISSSQGEPVLLLSREYQLVFDRAISLTTLTCEGGVMATVQRLHSKNPDRSVSEVHRKLTLLKTAVGNLGNASLFVNQTADGTVGGQVYDTSATGFGTASASNPFASAASSGAFGNASGPSALNTTSTSNVFNNPSPFAAPQQSAFGVTAPPAATAPSLLSRLGGFSNAEPQAAAPATNPFGQVGAFQNTVGTSAPPQVSQFGGSAAMSSMSQGQPADVNELRRQVDQLRLLVELMMRPMVPCIQFALAAGWAAAPNAIMTDEFASDPFVAVGRPAFATMYSVTAQAMWAGLIEDPTVVKQF</sequence>
<name>A0A427XJA6_9TREE</name>